<dbReference type="Pfam" id="PF13563">
    <property type="entry name" value="2_5_RNA_ligase2"/>
    <property type="match status" value="1"/>
</dbReference>
<dbReference type="Proteomes" id="UP001596302">
    <property type="component" value="Unassembled WGS sequence"/>
</dbReference>
<proteinExistence type="inferred from homology"/>
<evidence type="ECO:0000256" key="1">
    <source>
        <dbReference type="ARBA" id="ARBA00022801"/>
    </source>
</evidence>
<dbReference type="RefSeq" id="WP_379586327.1">
    <property type="nucleotide sequence ID" value="NZ_JBHSQW010000035.1"/>
</dbReference>
<comment type="function">
    <text evidence="2">Hydrolyzes RNA 2',3'-cyclic phosphodiester to an RNA 2'-phosphomonoester.</text>
</comment>
<organism evidence="3 4">
    <name type="scientific">Pseudonocardia hispaniensis</name>
    <dbReference type="NCBI Taxonomy" id="904933"/>
    <lineage>
        <taxon>Bacteria</taxon>
        <taxon>Bacillati</taxon>
        <taxon>Actinomycetota</taxon>
        <taxon>Actinomycetes</taxon>
        <taxon>Pseudonocardiales</taxon>
        <taxon>Pseudonocardiaceae</taxon>
        <taxon>Pseudonocardia</taxon>
    </lineage>
</organism>
<accession>A0ABW1J512</accession>
<keyword evidence="4" id="KW-1185">Reference proteome</keyword>
<comment type="catalytic activity">
    <reaction evidence="2">
        <text>a 3'-end 2',3'-cyclophospho-ribonucleotide-RNA + H2O = a 3'-end 2'-phospho-ribonucleotide-RNA + H(+)</text>
        <dbReference type="Rhea" id="RHEA:11828"/>
        <dbReference type="Rhea" id="RHEA-COMP:10464"/>
        <dbReference type="Rhea" id="RHEA-COMP:17353"/>
        <dbReference type="ChEBI" id="CHEBI:15377"/>
        <dbReference type="ChEBI" id="CHEBI:15378"/>
        <dbReference type="ChEBI" id="CHEBI:83064"/>
        <dbReference type="ChEBI" id="CHEBI:173113"/>
        <dbReference type="EC" id="3.1.4.58"/>
    </reaction>
</comment>
<dbReference type="EC" id="3.1.4.58" evidence="2"/>
<protein>
    <recommendedName>
        <fullName evidence="2">RNA 2',3'-cyclic phosphodiesterase</fullName>
        <shortName evidence="2">RNA 2',3'-CPDase</shortName>
        <ecNumber evidence="2">3.1.4.58</ecNumber>
    </recommendedName>
</protein>
<evidence type="ECO:0000313" key="3">
    <source>
        <dbReference type="EMBL" id="MFC5995923.1"/>
    </source>
</evidence>
<reference evidence="4" key="1">
    <citation type="journal article" date="2019" name="Int. J. Syst. Evol. Microbiol.">
        <title>The Global Catalogue of Microorganisms (GCM) 10K type strain sequencing project: providing services to taxonomists for standard genome sequencing and annotation.</title>
        <authorList>
            <consortium name="The Broad Institute Genomics Platform"/>
            <consortium name="The Broad Institute Genome Sequencing Center for Infectious Disease"/>
            <person name="Wu L."/>
            <person name="Ma J."/>
        </authorList>
    </citation>
    <scope>NUCLEOTIDE SEQUENCE [LARGE SCALE GENOMIC DNA]</scope>
    <source>
        <strain evidence="4">CCM 8391</strain>
    </source>
</reference>
<dbReference type="HAMAP" id="MF_01940">
    <property type="entry name" value="RNA_CPDase"/>
    <property type="match status" value="1"/>
</dbReference>
<gene>
    <name evidence="3" type="primary">thpR</name>
    <name evidence="3" type="ORF">ACFQE5_17075</name>
</gene>
<dbReference type="SUPFAM" id="SSF55144">
    <property type="entry name" value="LigT-like"/>
    <property type="match status" value="1"/>
</dbReference>
<evidence type="ECO:0000313" key="4">
    <source>
        <dbReference type="Proteomes" id="UP001596302"/>
    </source>
</evidence>
<dbReference type="PANTHER" id="PTHR35561">
    <property type="entry name" value="RNA 2',3'-CYCLIC PHOSPHODIESTERASE"/>
    <property type="match status" value="1"/>
</dbReference>
<feature type="active site" description="Proton acceptor" evidence="2">
    <location>
        <position position="123"/>
    </location>
</feature>
<dbReference type="NCBIfam" id="TIGR02258">
    <property type="entry name" value="2_5_ligase"/>
    <property type="match status" value="1"/>
</dbReference>
<feature type="active site" description="Proton donor" evidence="2">
    <location>
        <position position="40"/>
    </location>
</feature>
<dbReference type="Gene3D" id="3.90.1140.10">
    <property type="entry name" value="Cyclic phosphodiesterase"/>
    <property type="match status" value="1"/>
</dbReference>
<dbReference type="PANTHER" id="PTHR35561:SF1">
    <property type="entry name" value="RNA 2',3'-CYCLIC PHOSPHODIESTERASE"/>
    <property type="match status" value="1"/>
</dbReference>
<comment type="caution">
    <text evidence="3">The sequence shown here is derived from an EMBL/GenBank/DDBJ whole genome shotgun (WGS) entry which is preliminary data.</text>
</comment>
<feature type="short sequence motif" description="HXTX 2" evidence="2">
    <location>
        <begin position="123"/>
        <end position="126"/>
    </location>
</feature>
<keyword evidence="1 2" id="KW-0378">Hydrolase</keyword>
<dbReference type="InterPro" id="IPR009097">
    <property type="entry name" value="Cyclic_Pdiesterase"/>
</dbReference>
<dbReference type="InterPro" id="IPR004175">
    <property type="entry name" value="RNA_CPDase"/>
</dbReference>
<feature type="short sequence motif" description="HXTX 1" evidence="2">
    <location>
        <begin position="40"/>
        <end position="43"/>
    </location>
</feature>
<evidence type="ECO:0000256" key="2">
    <source>
        <dbReference type="HAMAP-Rule" id="MF_01940"/>
    </source>
</evidence>
<comment type="similarity">
    <text evidence="2">Belongs to the 2H phosphoesterase superfamily. ThpR family.</text>
</comment>
<dbReference type="EMBL" id="JBHSQW010000035">
    <property type="protein sequence ID" value="MFC5995923.1"/>
    <property type="molecule type" value="Genomic_DNA"/>
</dbReference>
<sequence>MRLFVALTPPPEVVGELWAATTALRVDQPGLRWTPPEQWHLTLVFLGEVVDDVRPDLIERLGRVAARGSPFALSLGAGGRFGNRVLWTRVRGETDRLRRLAASAQAACRRCGLAVEDRPYRPHLTLARARGDTEDLRDAVARLDGFAGRTWTADQLHLVRSLLGAGPGRAARHERLISWPLGAGR</sequence>
<name>A0ABW1J512_9PSEU</name>